<evidence type="ECO:0000313" key="2">
    <source>
        <dbReference type="Proteomes" id="UP001164250"/>
    </source>
</evidence>
<organism evidence="1 2">
    <name type="scientific">Pistacia atlantica</name>
    <dbReference type="NCBI Taxonomy" id="434234"/>
    <lineage>
        <taxon>Eukaryota</taxon>
        <taxon>Viridiplantae</taxon>
        <taxon>Streptophyta</taxon>
        <taxon>Embryophyta</taxon>
        <taxon>Tracheophyta</taxon>
        <taxon>Spermatophyta</taxon>
        <taxon>Magnoliopsida</taxon>
        <taxon>eudicotyledons</taxon>
        <taxon>Gunneridae</taxon>
        <taxon>Pentapetalae</taxon>
        <taxon>rosids</taxon>
        <taxon>malvids</taxon>
        <taxon>Sapindales</taxon>
        <taxon>Anacardiaceae</taxon>
        <taxon>Pistacia</taxon>
    </lineage>
</organism>
<sequence>MNPEDFVSYKIDSLTCFIYEYLAQKRIPRSEAGAGSGYQGLNDGANHSEEARDTQLVQQGVWQGTQLLAIDVTAAVALLRRALLGDELTEKEKQALRRTLTDLASVVPIDTFHVWPERLDLLRQLEKVKEMDSSEVDLDETVGELV</sequence>
<accession>A0ACC1AMV9</accession>
<proteinExistence type="predicted"/>
<reference evidence="2" key="1">
    <citation type="journal article" date="2023" name="G3 (Bethesda)">
        <title>Genome assembly and association tests identify interacting loci associated with vigor, precocity, and sex in interspecific pistachio rootstocks.</title>
        <authorList>
            <person name="Palmer W."/>
            <person name="Jacygrad E."/>
            <person name="Sagayaradj S."/>
            <person name="Cavanaugh K."/>
            <person name="Han R."/>
            <person name="Bertier L."/>
            <person name="Beede B."/>
            <person name="Kafkas S."/>
            <person name="Golino D."/>
            <person name="Preece J."/>
            <person name="Michelmore R."/>
        </authorList>
    </citation>
    <scope>NUCLEOTIDE SEQUENCE [LARGE SCALE GENOMIC DNA]</scope>
</reference>
<keyword evidence="2" id="KW-1185">Reference proteome</keyword>
<protein>
    <submittedName>
        <fullName evidence="1">Uncharacterized protein</fullName>
    </submittedName>
</protein>
<evidence type="ECO:0000313" key="1">
    <source>
        <dbReference type="EMBL" id="KAJ0088026.1"/>
    </source>
</evidence>
<dbReference type="EMBL" id="CM047905">
    <property type="protein sequence ID" value="KAJ0088026.1"/>
    <property type="molecule type" value="Genomic_DNA"/>
</dbReference>
<dbReference type="Proteomes" id="UP001164250">
    <property type="component" value="Chromosome 9"/>
</dbReference>
<name>A0ACC1AMV9_9ROSI</name>
<gene>
    <name evidence="1" type="ORF">Patl1_32604</name>
</gene>
<comment type="caution">
    <text evidence="1">The sequence shown here is derived from an EMBL/GenBank/DDBJ whole genome shotgun (WGS) entry which is preliminary data.</text>
</comment>